<dbReference type="RefSeq" id="WP_396756333.1">
    <property type="nucleotide sequence ID" value="NZ_JBITLA010000001.1"/>
</dbReference>
<evidence type="ECO:0000313" key="3">
    <source>
        <dbReference type="Proteomes" id="UP001612812"/>
    </source>
</evidence>
<sequence length="389" mass="40186">MKVKSISKVAAVGFAAVVTAGLMAAPAAADPSPVTEYRTLAGAGSDTTQDVMNGLGNVITNGGNKVIASWDARGTANIKTKAANCDFPRPNGSSNGRRALRASEGEDIGQGGPGFWANTNVVGCVDFARSSSYGGGSTPSSTGNYTYVPFGVDAVTLARNVNGDLPVNVSFAQVQRVYRCFDRTIAGNPVSPVMIQSGSGTWDFWSSKVGITEVEINLGDYPCLAADTDSNPATPAVPVIERAQEHDGTVLNGFPTRVVPFSAGQFIAQGNAAKIASLTSVTVTDRRGEAALSGVRPTGGVVQQPVVNGTLNINFPLRRDVYNVVPTADLTNPAIAATFVGSTSAVCTAKVNDGGTQRSVVELFGFGVRSTFASPLDANCGYTNLRFGS</sequence>
<reference evidence="2 3" key="1">
    <citation type="submission" date="2024-10" db="EMBL/GenBank/DDBJ databases">
        <title>The Natural Products Discovery Center: Release of the First 8490 Sequenced Strains for Exploring Actinobacteria Biosynthetic Diversity.</title>
        <authorList>
            <person name="Kalkreuter E."/>
            <person name="Kautsar S.A."/>
            <person name="Yang D."/>
            <person name="Bader C.D."/>
            <person name="Teijaro C.N."/>
            <person name="Fluegel L."/>
            <person name="Davis C.M."/>
            <person name="Simpson J.R."/>
            <person name="Lauterbach L."/>
            <person name="Steele A.D."/>
            <person name="Gui C."/>
            <person name="Meng S."/>
            <person name="Li G."/>
            <person name="Viehrig K."/>
            <person name="Ye F."/>
            <person name="Su P."/>
            <person name="Kiefer A.F."/>
            <person name="Nichols A."/>
            <person name="Cepeda A.J."/>
            <person name="Yan W."/>
            <person name="Fan B."/>
            <person name="Jiang Y."/>
            <person name="Adhikari A."/>
            <person name="Zheng C.-J."/>
            <person name="Schuster L."/>
            <person name="Cowan T.M."/>
            <person name="Smanski M.J."/>
            <person name="Chevrette M.G."/>
            <person name="De Carvalho L.P.S."/>
            <person name="Shen B."/>
        </authorList>
    </citation>
    <scope>NUCLEOTIDE SEQUENCE [LARGE SCALE GENOMIC DNA]</scope>
    <source>
        <strain evidence="2 3">NPDC049845</strain>
    </source>
</reference>
<keyword evidence="3" id="KW-1185">Reference proteome</keyword>
<dbReference type="EMBL" id="JBITLE010000002">
    <property type="protein sequence ID" value="MFI7262073.1"/>
    <property type="molecule type" value="Genomic_DNA"/>
</dbReference>
<accession>A0ABW7ZGU2</accession>
<evidence type="ECO:0008006" key="4">
    <source>
        <dbReference type="Google" id="ProtNLM"/>
    </source>
</evidence>
<dbReference type="Proteomes" id="UP001612812">
    <property type="component" value="Unassembled WGS sequence"/>
</dbReference>
<feature type="signal peptide" evidence="1">
    <location>
        <begin position="1"/>
        <end position="29"/>
    </location>
</feature>
<feature type="chain" id="PRO_5046205897" description="PBP domain-containing protein" evidence="1">
    <location>
        <begin position="30"/>
        <end position="389"/>
    </location>
</feature>
<protein>
    <recommendedName>
        <fullName evidence="4">PBP domain-containing protein</fullName>
    </recommendedName>
</protein>
<comment type="caution">
    <text evidence="2">The sequence shown here is derived from an EMBL/GenBank/DDBJ whole genome shotgun (WGS) entry which is preliminary data.</text>
</comment>
<proteinExistence type="predicted"/>
<gene>
    <name evidence="2" type="ORF">ACIBP4_07190</name>
</gene>
<dbReference type="SUPFAM" id="SSF53850">
    <property type="entry name" value="Periplasmic binding protein-like II"/>
    <property type="match status" value="1"/>
</dbReference>
<evidence type="ECO:0000313" key="2">
    <source>
        <dbReference type="EMBL" id="MFI7262073.1"/>
    </source>
</evidence>
<evidence type="ECO:0000256" key="1">
    <source>
        <dbReference type="SAM" id="SignalP"/>
    </source>
</evidence>
<name>A0ABW7ZGU2_9ACTN</name>
<organism evidence="2 3">
    <name type="scientific">Micromonospora maritima</name>
    <dbReference type="NCBI Taxonomy" id="986711"/>
    <lineage>
        <taxon>Bacteria</taxon>
        <taxon>Bacillati</taxon>
        <taxon>Actinomycetota</taxon>
        <taxon>Actinomycetes</taxon>
        <taxon>Micromonosporales</taxon>
        <taxon>Micromonosporaceae</taxon>
        <taxon>Micromonospora</taxon>
    </lineage>
</organism>
<keyword evidence="1" id="KW-0732">Signal</keyword>